<name>A0A1F6Y6K7_9BACT</name>
<accession>A0A1F6Y6K7</accession>
<proteinExistence type="predicted"/>
<gene>
    <name evidence="2" type="ORF">A3G53_01560</name>
</gene>
<sequence>METTPGSGQLPVNRKDAKGKPFSLEGTADAAKLLMELMLKYSGNIPLAVWQMMSSAERKLNQEISDYFKPPEELKTE</sequence>
<dbReference type="AlphaFoldDB" id="A0A1F6Y6K7"/>
<dbReference type="Proteomes" id="UP000178645">
    <property type="component" value="Unassembled WGS sequence"/>
</dbReference>
<feature type="region of interest" description="Disordered" evidence="1">
    <location>
        <begin position="1"/>
        <end position="22"/>
    </location>
</feature>
<dbReference type="EMBL" id="MFVU01000015">
    <property type="protein sequence ID" value="OGJ01955.1"/>
    <property type="molecule type" value="Genomic_DNA"/>
</dbReference>
<evidence type="ECO:0000313" key="2">
    <source>
        <dbReference type="EMBL" id="OGJ01955.1"/>
    </source>
</evidence>
<evidence type="ECO:0000313" key="3">
    <source>
        <dbReference type="Proteomes" id="UP000178645"/>
    </source>
</evidence>
<reference evidence="2 3" key="1">
    <citation type="journal article" date="2016" name="Nat. Commun.">
        <title>Thousands of microbial genomes shed light on interconnected biogeochemical processes in an aquifer system.</title>
        <authorList>
            <person name="Anantharaman K."/>
            <person name="Brown C.T."/>
            <person name="Hug L.A."/>
            <person name="Sharon I."/>
            <person name="Castelle C.J."/>
            <person name="Probst A.J."/>
            <person name="Thomas B.C."/>
            <person name="Singh A."/>
            <person name="Wilkins M.J."/>
            <person name="Karaoz U."/>
            <person name="Brodie E.L."/>
            <person name="Williams K.H."/>
            <person name="Hubbard S.S."/>
            <person name="Banfield J.F."/>
        </authorList>
    </citation>
    <scope>NUCLEOTIDE SEQUENCE [LARGE SCALE GENOMIC DNA]</scope>
</reference>
<protein>
    <submittedName>
        <fullName evidence="2">Uncharacterized protein</fullName>
    </submittedName>
</protein>
<comment type="caution">
    <text evidence="2">The sequence shown here is derived from an EMBL/GenBank/DDBJ whole genome shotgun (WGS) entry which is preliminary data.</text>
</comment>
<organism evidence="2 3">
    <name type="scientific">Candidatus Nomurabacteria bacterium RIFCSPLOWO2_12_FULL_44_11</name>
    <dbReference type="NCBI Taxonomy" id="1801796"/>
    <lineage>
        <taxon>Bacteria</taxon>
        <taxon>Candidatus Nomuraibacteriota</taxon>
    </lineage>
</organism>
<evidence type="ECO:0000256" key="1">
    <source>
        <dbReference type="SAM" id="MobiDB-lite"/>
    </source>
</evidence>